<feature type="compositionally biased region" description="Acidic residues" evidence="1">
    <location>
        <begin position="383"/>
        <end position="395"/>
    </location>
</feature>
<dbReference type="STRING" id="1353952.A0A165DQG0"/>
<dbReference type="EMBL" id="KV424041">
    <property type="protein sequence ID" value="KZT53307.1"/>
    <property type="molecule type" value="Genomic_DNA"/>
</dbReference>
<feature type="compositionally biased region" description="Acidic residues" evidence="1">
    <location>
        <begin position="494"/>
        <end position="506"/>
    </location>
</feature>
<reference evidence="2 3" key="1">
    <citation type="journal article" date="2016" name="Mol. Biol. Evol.">
        <title>Comparative Genomics of Early-Diverging Mushroom-Forming Fungi Provides Insights into the Origins of Lignocellulose Decay Capabilities.</title>
        <authorList>
            <person name="Nagy L.G."/>
            <person name="Riley R."/>
            <person name="Tritt A."/>
            <person name="Adam C."/>
            <person name="Daum C."/>
            <person name="Floudas D."/>
            <person name="Sun H."/>
            <person name="Yadav J.S."/>
            <person name="Pangilinan J."/>
            <person name="Larsson K.H."/>
            <person name="Matsuura K."/>
            <person name="Barry K."/>
            <person name="Labutti K."/>
            <person name="Kuo R."/>
            <person name="Ohm R.A."/>
            <person name="Bhattacharya S.S."/>
            <person name="Shirouzu T."/>
            <person name="Yoshinaga Y."/>
            <person name="Martin F.M."/>
            <person name="Grigoriev I.V."/>
            <person name="Hibbett D.S."/>
        </authorList>
    </citation>
    <scope>NUCLEOTIDE SEQUENCE [LARGE SCALE GENOMIC DNA]</scope>
    <source>
        <strain evidence="2 3">HHB12733</strain>
    </source>
</reference>
<feature type="region of interest" description="Disordered" evidence="1">
    <location>
        <begin position="483"/>
        <end position="506"/>
    </location>
</feature>
<feature type="compositionally biased region" description="Low complexity" evidence="1">
    <location>
        <begin position="106"/>
        <end position="123"/>
    </location>
</feature>
<accession>A0A165DQG0</accession>
<protein>
    <submittedName>
        <fullName evidence="2">Uncharacterized protein</fullName>
    </submittedName>
</protein>
<feature type="compositionally biased region" description="Basic residues" evidence="1">
    <location>
        <begin position="333"/>
        <end position="346"/>
    </location>
</feature>
<dbReference type="OrthoDB" id="3358418at2759"/>
<proteinExistence type="predicted"/>
<gene>
    <name evidence="2" type="ORF">CALCODRAFT_501256</name>
</gene>
<feature type="region of interest" description="Disordered" evidence="1">
    <location>
        <begin position="103"/>
        <end position="145"/>
    </location>
</feature>
<feature type="region of interest" description="Disordered" evidence="1">
    <location>
        <begin position="425"/>
        <end position="462"/>
    </location>
</feature>
<dbReference type="AlphaFoldDB" id="A0A165DQG0"/>
<dbReference type="Proteomes" id="UP000076842">
    <property type="component" value="Unassembled WGS sequence"/>
</dbReference>
<sequence length="506" mass="56016">MSLTNWNTSVANVASTEAASGTGLQDDPVNSALASPEAQFLADLLRSIQSNRDAQEAERKRRSEWEANVEARYKARIAEMDIRFTSMQQQIDALKRMVTGKEANNVPGPSTVSTTSSPAVPGSQTVTPARPSVPVSTATVPRPIQPLPQGSVYPPALFPAPPPDMRSSLLGKRTRDPGPAPDRILLASMDPVTAGLTEFHIEQWRKLNGRRKKDSRPTTIQTATRVHLLRVMGIASDKVLPASHVEDEPYVPGMPIKWVWDKTPKQSPHNGRMKALFIADLQASRSLYPLVAEQDFAYAVVDRAFDQAFVTFRQKARAQAGLAPETEEQRLEKKSKRARRANRKKAKLAHRVAARALVPTLQDKAFDGALELAMMSSESSDSYPEDDVDDNEDGDASPQKSFRVRGLPWRSQRLKNLYATLDLADEKEQKNKPKRGVGRKERRAGPDKEGEEALPPKAVPGWMVSKKFKDAEHEEVVAEVVDLPEVDWSKAPELGDESDVEDNDEL</sequence>
<evidence type="ECO:0000256" key="1">
    <source>
        <dbReference type="SAM" id="MobiDB-lite"/>
    </source>
</evidence>
<organism evidence="2 3">
    <name type="scientific">Calocera cornea HHB12733</name>
    <dbReference type="NCBI Taxonomy" id="1353952"/>
    <lineage>
        <taxon>Eukaryota</taxon>
        <taxon>Fungi</taxon>
        <taxon>Dikarya</taxon>
        <taxon>Basidiomycota</taxon>
        <taxon>Agaricomycotina</taxon>
        <taxon>Dacrymycetes</taxon>
        <taxon>Dacrymycetales</taxon>
        <taxon>Dacrymycetaceae</taxon>
        <taxon>Calocera</taxon>
    </lineage>
</organism>
<dbReference type="InParanoid" id="A0A165DQG0"/>
<evidence type="ECO:0000313" key="2">
    <source>
        <dbReference type="EMBL" id="KZT53307.1"/>
    </source>
</evidence>
<keyword evidence="3" id="KW-1185">Reference proteome</keyword>
<feature type="region of interest" description="Disordered" evidence="1">
    <location>
        <begin position="319"/>
        <end position="346"/>
    </location>
</feature>
<evidence type="ECO:0000313" key="3">
    <source>
        <dbReference type="Proteomes" id="UP000076842"/>
    </source>
</evidence>
<feature type="compositionally biased region" description="Basic residues" evidence="1">
    <location>
        <begin position="432"/>
        <end position="442"/>
    </location>
</feature>
<name>A0A165DQG0_9BASI</name>
<feature type="region of interest" description="Disordered" evidence="1">
    <location>
        <begin position="376"/>
        <end position="405"/>
    </location>
</feature>